<name>A0A9N9EVL2_9GLOM</name>
<comment type="caution">
    <text evidence="1">The sequence shown here is derived from an EMBL/GenBank/DDBJ whole genome shotgun (WGS) entry which is preliminary data.</text>
</comment>
<protein>
    <submittedName>
        <fullName evidence="1">7955_t:CDS:1</fullName>
    </submittedName>
</protein>
<proteinExistence type="predicted"/>
<dbReference type="InterPro" id="IPR013761">
    <property type="entry name" value="SAM/pointed_sf"/>
</dbReference>
<evidence type="ECO:0000313" key="2">
    <source>
        <dbReference type="Proteomes" id="UP000789570"/>
    </source>
</evidence>
<evidence type="ECO:0000313" key="1">
    <source>
        <dbReference type="EMBL" id="CAG8692164.1"/>
    </source>
</evidence>
<dbReference type="Proteomes" id="UP000789570">
    <property type="component" value="Unassembled WGS sequence"/>
</dbReference>
<gene>
    <name evidence="1" type="ORF">FCALED_LOCUS13019</name>
</gene>
<dbReference type="EMBL" id="CAJVPQ010007034">
    <property type="protein sequence ID" value="CAG8692164.1"/>
    <property type="molecule type" value="Genomic_DNA"/>
</dbReference>
<dbReference type="OrthoDB" id="2338642at2759"/>
<dbReference type="Gene3D" id="1.10.150.50">
    <property type="entry name" value="Transcription Factor, Ets-1"/>
    <property type="match status" value="1"/>
</dbReference>
<dbReference type="AlphaFoldDB" id="A0A9N9EVL2"/>
<reference evidence="1" key="1">
    <citation type="submission" date="2021-06" db="EMBL/GenBank/DDBJ databases">
        <authorList>
            <person name="Kallberg Y."/>
            <person name="Tangrot J."/>
            <person name="Rosling A."/>
        </authorList>
    </citation>
    <scope>NUCLEOTIDE SEQUENCE</scope>
    <source>
        <strain evidence="1">UK204</strain>
    </source>
</reference>
<sequence length="127" mass="14854">MEYRENEPMSEMGYSSDLNLELDDKDIEIIRSKKISGKAFLSLTKEEFKTYGLQLRLAIVITELIKEIKGETKEEDLNRHFDKIAERLDHKIDRVSQMKKVQLHSEVMWYIALDTNTEIDKGIFVGS</sequence>
<accession>A0A9N9EVL2</accession>
<keyword evidence="2" id="KW-1185">Reference proteome</keyword>
<organism evidence="1 2">
    <name type="scientific">Funneliformis caledonium</name>
    <dbReference type="NCBI Taxonomy" id="1117310"/>
    <lineage>
        <taxon>Eukaryota</taxon>
        <taxon>Fungi</taxon>
        <taxon>Fungi incertae sedis</taxon>
        <taxon>Mucoromycota</taxon>
        <taxon>Glomeromycotina</taxon>
        <taxon>Glomeromycetes</taxon>
        <taxon>Glomerales</taxon>
        <taxon>Glomeraceae</taxon>
        <taxon>Funneliformis</taxon>
    </lineage>
</organism>